<dbReference type="AlphaFoldDB" id="A0A2W1LU97"/>
<name>A0A2W1LU97_9BACL</name>
<organism evidence="12 13">
    <name type="scientific">Paenibacillus sambharensis</name>
    <dbReference type="NCBI Taxonomy" id="1803190"/>
    <lineage>
        <taxon>Bacteria</taxon>
        <taxon>Bacillati</taxon>
        <taxon>Bacillota</taxon>
        <taxon>Bacilli</taxon>
        <taxon>Bacillales</taxon>
        <taxon>Paenibacillaceae</taxon>
        <taxon>Paenibacillus</taxon>
    </lineage>
</organism>
<accession>A0A2W1LU97</accession>
<evidence type="ECO:0000313" key="13">
    <source>
        <dbReference type="Proteomes" id="UP000249522"/>
    </source>
</evidence>
<sequence>MTVTHLLILLAIGYTLFALDKKKKSIPVPLLLVLIGMALSFIPYFSSAEITRKMLYELLLPPLLFISAYRFSYSAFRKHGLMMTLLSTVGLLVTALILGSLIWLVGPMMLTMSFIAALVIATILTPTDPVSVVSVLKESDVKPMLVSVIEGESMINDGTSIVAFTIASKLLLSEQSFSMLNFLQEFLTVSLGGAAIGLAVGWLLAKSIYFTHHKEYQVMLSIVVCYGSFHIAEHIHVSGVLAAVMAGLMMSYEFQKSEKEEHFRSSLEGFWSVVEPSISSIIFLIIGIVAIDHISWGHWPLMIVIFLLSLLVRYVMLLALAGPVKPWRQELGWRGFIILTAADVRGTMSVVLLLTLINKQLPENLNFILSLSFGVVLLSLILQSVIIYPLAKLVEK</sequence>
<evidence type="ECO:0000256" key="7">
    <source>
        <dbReference type="ARBA" id="ARBA00023065"/>
    </source>
</evidence>
<dbReference type="GO" id="GO:0015385">
    <property type="term" value="F:sodium:proton antiporter activity"/>
    <property type="evidence" value="ECO:0007669"/>
    <property type="project" value="InterPro"/>
</dbReference>
<dbReference type="GO" id="GO:0098719">
    <property type="term" value="P:sodium ion import across plasma membrane"/>
    <property type="evidence" value="ECO:0007669"/>
    <property type="project" value="TreeGrafter"/>
</dbReference>
<dbReference type="InterPro" id="IPR018422">
    <property type="entry name" value="Cation/H_exchanger_CPA1"/>
</dbReference>
<feature type="transmembrane region" description="Helical" evidence="10">
    <location>
        <begin position="82"/>
        <end position="105"/>
    </location>
</feature>
<dbReference type="EMBL" id="QKRB01000044">
    <property type="protein sequence ID" value="PZD95361.1"/>
    <property type="molecule type" value="Genomic_DNA"/>
</dbReference>
<evidence type="ECO:0000259" key="11">
    <source>
        <dbReference type="Pfam" id="PF00999"/>
    </source>
</evidence>
<dbReference type="GO" id="GO:0015386">
    <property type="term" value="F:potassium:proton antiporter activity"/>
    <property type="evidence" value="ECO:0007669"/>
    <property type="project" value="TreeGrafter"/>
</dbReference>
<dbReference type="OrthoDB" id="154752at2"/>
<evidence type="ECO:0000256" key="9">
    <source>
        <dbReference type="ARBA" id="ARBA00023201"/>
    </source>
</evidence>
<dbReference type="GO" id="GO:0005886">
    <property type="term" value="C:plasma membrane"/>
    <property type="evidence" value="ECO:0007669"/>
    <property type="project" value="UniProtKB-SubCell"/>
</dbReference>
<dbReference type="Proteomes" id="UP000249522">
    <property type="component" value="Unassembled WGS sequence"/>
</dbReference>
<dbReference type="GO" id="GO:0051453">
    <property type="term" value="P:regulation of intracellular pH"/>
    <property type="evidence" value="ECO:0007669"/>
    <property type="project" value="TreeGrafter"/>
</dbReference>
<feature type="transmembrane region" description="Helical" evidence="10">
    <location>
        <begin position="303"/>
        <end position="324"/>
    </location>
</feature>
<evidence type="ECO:0000256" key="8">
    <source>
        <dbReference type="ARBA" id="ARBA00023136"/>
    </source>
</evidence>
<comment type="subcellular location">
    <subcellularLocation>
        <location evidence="1">Cell membrane</location>
        <topology evidence="1">Multi-pass membrane protein</topology>
    </subcellularLocation>
</comment>
<keyword evidence="3" id="KW-1003">Cell membrane</keyword>
<evidence type="ECO:0000256" key="4">
    <source>
        <dbReference type="ARBA" id="ARBA00022692"/>
    </source>
</evidence>
<keyword evidence="7" id="KW-0406">Ion transport</keyword>
<feature type="transmembrane region" description="Helical" evidence="10">
    <location>
        <begin position="368"/>
        <end position="391"/>
    </location>
</feature>
<comment type="caution">
    <text evidence="12">The sequence shown here is derived from an EMBL/GenBank/DDBJ whole genome shotgun (WGS) entry which is preliminary data.</text>
</comment>
<feature type="transmembrane region" description="Helical" evidence="10">
    <location>
        <begin position="58"/>
        <end position="76"/>
    </location>
</feature>
<dbReference type="Gene3D" id="6.10.140.1330">
    <property type="match status" value="1"/>
</dbReference>
<evidence type="ECO:0000256" key="3">
    <source>
        <dbReference type="ARBA" id="ARBA00022475"/>
    </source>
</evidence>
<keyword evidence="6" id="KW-0915">Sodium</keyword>
<evidence type="ECO:0000256" key="1">
    <source>
        <dbReference type="ARBA" id="ARBA00004651"/>
    </source>
</evidence>
<feature type="transmembrane region" description="Helical" evidence="10">
    <location>
        <begin position="186"/>
        <end position="205"/>
    </location>
</feature>
<proteinExistence type="predicted"/>
<dbReference type="Pfam" id="PF00999">
    <property type="entry name" value="Na_H_Exchanger"/>
    <property type="match status" value="1"/>
</dbReference>
<evidence type="ECO:0000256" key="6">
    <source>
        <dbReference type="ARBA" id="ARBA00023053"/>
    </source>
</evidence>
<keyword evidence="2" id="KW-0813">Transport</keyword>
<keyword evidence="8 10" id="KW-0472">Membrane</keyword>
<dbReference type="RefSeq" id="WP_111146991.1">
    <property type="nucleotide sequence ID" value="NZ_QKRB01000044.1"/>
</dbReference>
<dbReference type="PANTHER" id="PTHR10110:SF86">
    <property type="entry name" value="SODIUM_HYDROGEN EXCHANGER 7"/>
    <property type="match status" value="1"/>
</dbReference>
<feature type="transmembrane region" description="Helical" evidence="10">
    <location>
        <begin position="28"/>
        <end position="46"/>
    </location>
</feature>
<feature type="domain" description="Cation/H+ exchanger transmembrane" evidence="11">
    <location>
        <begin position="10"/>
        <end position="392"/>
    </location>
</feature>
<evidence type="ECO:0000256" key="5">
    <source>
        <dbReference type="ARBA" id="ARBA00022989"/>
    </source>
</evidence>
<evidence type="ECO:0000256" key="2">
    <source>
        <dbReference type="ARBA" id="ARBA00022448"/>
    </source>
</evidence>
<protein>
    <submittedName>
        <fullName evidence="12">Sodium:proton antiporter</fullName>
    </submittedName>
</protein>
<evidence type="ECO:0000313" key="12">
    <source>
        <dbReference type="EMBL" id="PZD95361.1"/>
    </source>
</evidence>
<feature type="transmembrane region" description="Helical" evidence="10">
    <location>
        <begin position="336"/>
        <end position="356"/>
    </location>
</feature>
<keyword evidence="4 10" id="KW-0812">Transmembrane</keyword>
<dbReference type="PANTHER" id="PTHR10110">
    <property type="entry name" value="SODIUM/HYDROGEN EXCHANGER"/>
    <property type="match status" value="1"/>
</dbReference>
<keyword evidence="13" id="KW-1185">Reference proteome</keyword>
<feature type="transmembrane region" description="Helical" evidence="10">
    <location>
        <begin position="112"/>
        <end position="136"/>
    </location>
</feature>
<evidence type="ECO:0000256" key="10">
    <source>
        <dbReference type="SAM" id="Phobius"/>
    </source>
</evidence>
<keyword evidence="9" id="KW-0739">Sodium transport</keyword>
<keyword evidence="5 10" id="KW-1133">Transmembrane helix</keyword>
<gene>
    <name evidence="12" type="ORF">DNH61_12525</name>
</gene>
<feature type="transmembrane region" description="Helical" evidence="10">
    <location>
        <begin position="270"/>
        <end position="291"/>
    </location>
</feature>
<reference evidence="12 13" key="1">
    <citation type="submission" date="2018-06" db="EMBL/GenBank/DDBJ databases">
        <title>Paenibacillus imtechensis sp. nov.</title>
        <authorList>
            <person name="Pinnaka A.K."/>
            <person name="Singh H."/>
            <person name="Kaur M."/>
        </authorList>
    </citation>
    <scope>NUCLEOTIDE SEQUENCE [LARGE SCALE GENOMIC DNA]</scope>
    <source>
        <strain evidence="12 13">SMB1</strain>
    </source>
</reference>
<dbReference type="InterPro" id="IPR006153">
    <property type="entry name" value="Cation/H_exchanger_TM"/>
</dbReference>